<dbReference type="GO" id="GO:0003993">
    <property type="term" value="F:acid phosphatase activity"/>
    <property type="evidence" value="ECO:0007669"/>
    <property type="project" value="UniProtKB-EC"/>
</dbReference>
<keyword evidence="6" id="KW-1015">Disulfide bond</keyword>
<dbReference type="AlphaFoldDB" id="A0A132A993"/>
<reference evidence="8 9" key="1">
    <citation type="journal article" date="2015" name="Parasit. Vectors">
        <title>Draft genome of the scabies mite.</title>
        <authorList>
            <person name="Rider S.D.Jr."/>
            <person name="Morgan M.S."/>
            <person name="Arlian L.G."/>
        </authorList>
    </citation>
    <scope>NUCLEOTIDE SEQUENCE [LARGE SCALE GENOMIC DNA]</scope>
    <source>
        <strain evidence="8">Arlian Lab</strain>
    </source>
</reference>
<keyword evidence="7" id="KW-0325">Glycoprotein</keyword>
<dbReference type="EC" id="3.1.3.2" evidence="3"/>
<evidence type="ECO:0000256" key="1">
    <source>
        <dbReference type="ARBA" id="ARBA00000032"/>
    </source>
</evidence>
<sequence>MRHGDRTPTHFYPNDPFESMQSKIWPEGLGQLNKQGKIRSRTAGNLYKQIYEDFLIGKQSRTLLCWSSPRQRTIDTAKLFMKSFLKDSEIDFQILIDEKLLSTSFKCPKADQIWRNYLSSERVRHYRESKKEFIEYLETKTGENYLENEIETLRKIEFLTTTLEIERDEYGLQVEDWIRNRTVIDSLDDIKNHAFLFDWQSPKIQKLRIGYLLERISKAILLHKSKTFTENNGFYLFSTHDVVQVILLQALGVYDQIGTKPPSYASAIVFEYYQQNSDEIERDSSEKKIHSNKKDLIRILYREILNNNQTSEFFIKEKQLIIDQCRYESIAINLTDNSQSKSLNLCPMENFLKAIDEYCLTEKNLIETCNSSERIAISLHRIARSKKIRFNRIQLV</sequence>
<evidence type="ECO:0000256" key="2">
    <source>
        <dbReference type="ARBA" id="ARBA00005375"/>
    </source>
</evidence>
<dbReference type="PANTHER" id="PTHR11567">
    <property type="entry name" value="ACID PHOSPHATASE-RELATED"/>
    <property type="match status" value="1"/>
</dbReference>
<organism evidence="8 9">
    <name type="scientific">Sarcoptes scabiei</name>
    <name type="common">Itch mite</name>
    <name type="synonym">Acarus scabiei</name>
    <dbReference type="NCBI Taxonomy" id="52283"/>
    <lineage>
        <taxon>Eukaryota</taxon>
        <taxon>Metazoa</taxon>
        <taxon>Ecdysozoa</taxon>
        <taxon>Arthropoda</taxon>
        <taxon>Chelicerata</taxon>
        <taxon>Arachnida</taxon>
        <taxon>Acari</taxon>
        <taxon>Acariformes</taxon>
        <taxon>Sarcoptiformes</taxon>
        <taxon>Astigmata</taxon>
        <taxon>Psoroptidia</taxon>
        <taxon>Sarcoptoidea</taxon>
        <taxon>Sarcoptidae</taxon>
        <taxon>Sarcoptinae</taxon>
        <taxon>Sarcoptes</taxon>
    </lineage>
</organism>
<evidence type="ECO:0000256" key="6">
    <source>
        <dbReference type="ARBA" id="ARBA00023157"/>
    </source>
</evidence>
<accession>A0A132A993</accession>
<comment type="similarity">
    <text evidence="2">Belongs to the histidine acid phosphatase family.</text>
</comment>
<evidence type="ECO:0000256" key="4">
    <source>
        <dbReference type="ARBA" id="ARBA00022729"/>
    </source>
</evidence>
<dbReference type="VEuPathDB" id="VectorBase:SSCA006128"/>
<dbReference type="EMBL" id="JXLN01011567">
    <property type="protein sequence ID" value="KPM07439.1"/>
    <property type="molecule type" value="Genomic_DNA"/>
</dbReference>
<comment type="catalytic activity">
    <reaction evidence="1">
        <text>a phosphate monoester + H2O = an alcohol + phosphate</text>
        <dbReference type="Rhea" id="RHEA:15017"/>
        <dbReference type="ChEBI" id="CHEBI:15377"/>
        <dbReference type="ChEBI" id="CHEBI:30879"/>
        <dbReference type="ChEBI" id="CHEBI:43474"/>
        <dbReference type="ChEBI" id="CHEBI:67140"/>
        <dbReference type="EC" id="3.1.3.2"/>
    </reaction>
</comment>
<dbReference type="Gene3D" id="3.40.50.1240">
    <property type="entry name" value="Phosphoglycerate mutase-like"/>
    <property type="match status" value="1"/>
</dbReference>
<evidence type="ECO:0000256" key="7">
    <source>
        <dbReference type="ARBA" id="ARBA00023180"/>
    </source>
</evidence>
<dbReference type="OrthoDB" id="258392at2759"/>
<dbReference type="CDD" id="cd07061">
    <property type="entry name" value="HP_HAP_like"/>
    <property type="match status" value="1"/>
</dbReference>
<dbReference type="PANTHER" id="PTHR11567:SF211">
    <property type="entry name" value="PROSTATIC ACID PHOSPHATASE"/>
    <property type="match status" value="1"/>
</dbReference>
<gene>
    <name evidence="8" type="ORF">QR98_0059330</name>
</gene>
<dbReference type="Pfam" id="PF00328">
    <property type="entry name" value="His_Phos_2"/>
    <property type="match status" value="1"/>
</dbReference>
<keyword evidence="5" id="KW-0378">Hydrolase</keyword>
<proteinExistence type="inferred from homology"/>
<evidence type="ECO:0000313" key="9">
    <source>
        <dbReference type="Proteomes" id="UP000616769"/>
    </source>
</evidence>
<keyword evidence="4" id="KW-0732">Signal</keyword>
<dbReference type="InterPro" id="IPR029033">
    <property type="entry name" value="His_PPase_superfam"/>
</dbReference>
<dbReference type="InterPro" id="IPR050645">
    <property type="entry name" value="Histidine_acid_phosphatase"/>
</dbReference>
<dbReference type="Proteomes" id="UP000616769">
    <property type="component" value="Unassembled WGS sequence"/>
</dbReference>
<protein>
    <recommendedName>
        <fullName evidence="3">acid phosphatase</fullName>
        <ecNumber evidence="3">3.1.3.2</ecNumber>
    </recommendedName>
</protein>
<evidence type="ECO:0000256" key="5">
    <source>
        <dbReference type="ARBA" id="ARBA00022801"/>
    </source>
</evidence>
<dbReference type="SUPFAM" id="SSF53254">
    <property type="entry name" value="Phosphoglycerate mutase-like"/>
    <property type="match status" value="1"/>
</dbReference>
<evidence type="ECO:0000256" key="3">
    <source>
        <dbReference type="ARBA" id="ARBA00012646"/>
    </source>
</evidence>
<evidence type="ECO:0000313" key="8">
    <source>
        <dbReference type="EMBL" id="KPM07439.1"/>
    </source>
</evidence>
<comment type="caution">
    <text evidence="8">The sequence shown here is derived from an EMBL/GenBank/DDBJ whole genome shotgun (WGS) entry which is preliminary data.</text>
</comment>
<dbReference type="InterPro" id="IPR000560">
    <property type="entry name" value="His_Pase_clade-2"/>
</dbReference>
<name>A0A132A993_SARSC</name>